<reference evidence="2 3" key="1">
    <citation type="submission" date="2020-08" db="EMBL/GenBank/DDBJ databases">
        <title>Genomic Encyclopedia of Type Strains, Phase IV (KMG-IV): sequencing the most valuable type-strain genomes for metagenomic binning, comparative biology and taxonomic classification.</title>
        <authorList>
            <person name="Goeker M."/>
        </authorList>
    </citation>
    <scope>NUCLEOTIDE SEQUENCE [LARGE SCALE GENOMIC DNA]</scope>
    <source>
        <strain evidence="2 3">DSM 19512</strain>
    </source>
</reference>
<dbReference type="EMBL" id="JACIDH010000027">
    <property type="protein sequence ID" value="MBB3881034.1"/>
    <property type="molecule type" value="Genomic_DNA"/>
</dbReference>
<feature type="domain" description="Bacteriophage T5 Orf172 DNA-binding" evidence="1">
    <location>
        <begin position="16"/>
        <end position="105"/>
    </location>
</feature>
<gene>
    <name evidence="2" type="ORF">GGR48_003488</name>
</gene>
<keyword evidence="3" id="KW-1185">Reference proteome</keyword>
<organism evidence="2 3">
    <name type="scientific">Sphingomonas pseudosanguinis</name>
    <dbReference type="NCBI Taxonomy" id="413712"/>
    <lineage>
        <taxon>Bacteria</taxon>
        <taxon>Pseudomonadati</taxon>
        <taxon>Pseudomonadota</taxon>
        <taxon>Alphaproteobacteria</taxon>
        <taxon>Sphingomonadales</taxon>
        <taxon>Sphingomonadaceae</taxon>
        <taxon>Sphingomonas</taxon>
    </lineage>
</organism>
<proteinExistence type="predicted"/>
<name>A0A7W6AF72_9SPHN</name>
<dbReference type="AlphaFoldDB" id="A0A7W6AF72"/>
<sequence length="109" mass="12536">MYVVSAEALYDEHGNPRRGTYYTKIGMTGNLLVRGSGRQQTAEFWLQTFGLGGIKVHFQEFHEQAFYIEKQVHAHLNLRDLKNQCGKSRESFNINPEEAVAIVRKYMGL</sequence>
<evidence type="ECO:0000313" key="2">
    <source>
        <dbReference type="EMBL" id="MBB3881034.1"/>
    </source>
</evidence>
<evidence type="ECO:0000259" key="1">
    <source>
        <dbReference type="Pfam" id="PF10544"/>
    </source>
</evidence>
<dbReference type="Proteomes" id="UP000538670">
    <property type="component" value="Unassembled WGS sequence"/>
</dbReference>
<dbReference type="RefSeq" id="WP_183953052.1">
    <property type="nucleotide sequence ID" value="NZ_JACIDH010000027.1"/>
</dbReference>
<dbReference type="InterPro" id="IPR018306">
    <property type="entry name" value="Phage_T5_Orf172_DNA-bd"/>
</dbReference>
<dbReference type="Pfam" id="PF10544">
    <property type="entry name" value="T5orf172"/>
    <property type="match status" value="1"/>
</dbReference>
<comment type="caution">
    <text evidence="2">The sequence shown here is derived from an EMBL/GenBank/DDBJ whole genome shotgun (WGS) entry which is preliminary data.</text>
</comment>
<accession>A0A7W6AF72</accession>
<evidence type="ECO:0000313" key="3">
    <source>
        <dbReference type="Proteomes" id="UP000538670"/>
    </source>
</evidence>
<protein>
    <recommendedName>
        <fullName evidence="1">Bacteriophage T5 Orf172 DNA-binding domain-containing protein</fullName>
    </recommendedName>
</protein>